<keyword evidence="5" id="KW-0297">G-protein coupled receptor</keyword>
<dbReference type="PANTHER" id="PTHR46641">
    <property type="entry name" value="FMRFAMIDE RECEPTOR-RELATED"/>
    <property type="match status" value="1"/>
</dbReference>
<evidence type="ECO:0000256" key="7">
    <source>
        <dbReference type="SAM" id="Phobius"/>
    </source>
</evidence>
<dbReference type="GO" id="GO:0016020">
    <property type="term" value="C:membrane"/>
    <property type="evidence" value="ECO:0007669"/>
    <property type="project" value="UniProtKB-SubCell"/>
</dbReference>
<dbReference type="PROSITE" id="PS50262">
    <property type="entry name" value="G_PROTEIN_RECEP_F1_2"/>
    <property type="match status" value="1"/>
</dbReference>
<evidence type="ECO:0000256" key="4">
    <source>
        <dbReference type="ARBA" id="ARBA00023136"/>
    </source>
</evidence>
<comment type="similarity">
    <text evidence="5">Belongs to the G-protein coupled receptor 1 family.</text>
</comment>
<dbReference type="InterPro" id="IPR017452">
    <property type="entry name" value="GPCR_Rhodpsn_7TM"/>
</dbReference>
<reference evidence="9 10" key="2">
    <citation type="submission" date="2018-11" db="EMBL/GenBank/DDBJ databases">
        <authorList>
            <consortium name="Pathogen Informatics"/>
        </authorList>
    </citation>
    <scope>NUCLEOTIDE SEQUENCE [LARGE SCALE GENOMIC DNA]</scope>
    <source>
        <strain evidence="9 10">NST_G2</strain>
    </source>
</reference>
<accession>A0A183T4R3</accession>
<feature type="transmembrane region" description="Helical" evidence="7">
    <location>
        <begin position="149"/>
        <end position="166"/>
    </location>
</feature>
<evidence type="ECO:0000256" key="2">
    <source>
        <dbReference type="ARBA" id="ARBA00022692"/>
    </source>
</evidence>
<feature type="transmembrane region" description="Helical" evidence="7">
    <location>
        <begin position="61"/>
        <end position="84"/>
    </location>
</feature>
<dbReference type="EMBL" id="UYSU01036545">
    <property type="protein sequence ID" value="VDL97846.1"/>
    <property type="molecule type" value="Genomic_DNA"/>
</dbReference>
<evidence type="ECO:0000313" key="9">
    <source>
        <dbReference type="EMBL" id="VDL97846.1"/>
    </source>
</evidence>
<proteinExistence type="inferred from homology"/>
<keyword evidence="2 5" id="KW-0812">Transmembrane</keyword>
<feature type="transmembrane region" description="Helical" evidence="7">
    <location>
        <begin position="104"/>
        <end position="128"/>
    </location>
</feature>
<dbReference type="PROSITE" id="PS00237">
    <property type="entry name" value="G_PROTEIN_RECEP_F1_1"/>
    <property type="match status" value="1"/>
</dbReference>
<evidence type="ECO:0000313" key="11">
    <source>
        <dbReference type="WBParaSite" id="SSLN_0001190401-mRNA-1"/>
    </source>
</evidence>
<feature type="domain" description="G-protein coupled receptors family 1 profile" evidence="8">
    <location>
        <begin position="29"/>
        <end position="224"/>
    </location>
</feature>
<evidence type="ECO:0000256" key="1">
    <source>
        <dbReference type="ARBA" id="ARBA00004370"/>
    </source>
</evidence>
<reference evidence="11" key="1">
    <citation type="submission" date="2016-06" db="UniProtKB">
        <authorList>
            <consortium name="WormBaseParasite"/>
        </authorList>
    </citation>
    <scope>IDENTIFICATION</scope>
</reference>
<keyword evidence="5" id="KW-0807">Transducer</keyword>
<evidence type="ECO:0000256" key="6">
    <source>
        <dbReference type="SAM" id="MobiDB-lite"/>
    </source>
</evidence>
<keyword evidence="10" id="KW-1185">Reference proteome</keyword>
<dbReference type="InterPro" id="IPR000276">
    <property type="entry name" value="GPCR_Rhodpsn"/>
</dbReference>
<sequence>MDIQKLSIINNDTDALPPQCRNLYESGLARILVTHISFGIALLGIPANIFALIAYRSPTHILLIALAIEDIMIILFYGIYYIAIHYYESYHIEWLGFLRYIDTPLFYLVNWIKMIEIYTVVLLSLERYTAIRWPLKAAHLCSVGRTKRGLLFISLFSGVFKLPNLILDYPWYDTFKLVHVQLLDQVCSFVIPLSLLVFLNCGLIMRIRRFEKRHRSGQWSSKRINGSATTGTGKTSYKPSMPNSFVLQDDEDDFELNPLRRGFNSFRAQRDFDGNNQTVSRGTLRSTGGPNAAVSTYNSDIQLHLFLSLTNTTASFENMNDFPVKLKYVKLSCFPYFTC</sequence>
<evidence type="ECO:0000259" key="8">
    <source>
        <dbReference type="PROSITE" id="PS50262"/>
    </source>
</evidence>
<dbReference type="InterPro" id="IPR052954">
    <property type="entry name" value="GPCR-Ligand_Int"/>
</dbReference>
<dbReference type="WBParaSite" id="SSLN_0001190401-mRNA-1">
    <property type="protein sequence ID" value="SSLN_0001190401-mRNA-1"/>
    <property type="gene ID" value="SSLN_0001190401"/>
</dbReference>
<keyword evidence="4 7" id="KW-0472">Membrane</keyword>
<comment type="subcellular location">
    <subcellularLocation>
        <location evidence="1">Membrane</location>
    </subcellularLocation>
</comment>
<dbReference type="SUPFAM" id="SSF81321">
    <property type="entry name" value="Family A G protein-coupled receptor-like"/>
    <property type="match status" value="1"/>
</dbReference>
<protein>
    <submittedName>
        <fullName evidence="11">G_PROTEIN_RECEP_F1_2 domain-containing protein</fullName>
    </submittedName>
</protein>
<dbReference type="Proteomes" id="UP000275846">
    <property type="component" value="Unassembled WGS sequence"/>
</dbReference>
<dbReference type="PRINTS" id="PR00237">
    <property type="entry name" value="GPCRRHODOPSN"/>
</dbReference>
<feature type="transmembrane region" description="Helical" evidence="7">
    <location>
        <begin position="186"/>
        <end position="205"/>
    </location>
</feature>
<feature type="region of interest" description="Disordered" evidence="6">
    <location>
        <begin position="221"/>
        <end position="240"/>
    </location>
</feature>
<evidence type="ECO:0000256" key="5">
    <source>
        <dbReference type="RuleBase" id="RU000688"/>
    </source>
</evidence>
<dbReference type="Gene3D" id="1.20.1070.10">
    <property type="entry name" value="Rhodopsin 7-helix transmembrane proteins"/>
    <property type="match status" value="1"/>
</dbReference>
<feature type="transmembrane region" description="Helical" evidence="7">
    <location>
        <begin position="31"/>
        <end position="54"/>
    </location>
</feature>
<dbReference type="OrthoDB" id="6238451at2759"/>
<organism evidence="11">
    <name type="scientific">Schistocephalus solidus</name>
    <name type="common">Tapeworm</name>
    <dbReference type="NCBI Taxonomy" id="70667"/>
    <lineage>
        <taxon>Eukaryota</taxon>
        <taxon>Metazoa</taxon>
        <taxon>Spiralia</taxon>
        <taxon>Lophotrochozoa</taxon>
        <taxon>Platyhelminthes</taxon>
        <taxon>Cestoda</taxon>
        <taxon>Eucestoda</taxon>
        <taxon>Diphyllobothriidea</taxon>
        <taxon>Diphyllobothriidae</taxon>
        <taxon>Schistocephalus</taxon>
    </lineage>
</organism>
<dbReference type="PANTHER" id="PTHR46641:SF2">
    <property type="entry name" value="FMRFAMIDE RECEPTOR"/>
    <property type="match status" value="1"/>
</dbReference>
<keyword evidence="3 7" id="KW-1133">Transmembrane helix</keyword>
<evidence type="ECO:0000256" key="3">
    <source>
        <dbReference type="ARBA" id="ARBA00022989"/>
    </source>
</evidence>
<dbReference type="GO" id="GO:0004930">
    <property type="term" value="F:G protein-coupled receptor activity"/>
    <property type="evidence" value="ECO:0007669"/>
    <property type="project" value="UniProtKB-KW"/>
</dbReference>
<name>A0A183T4R3_SCHSO</name>
<dbReference type="AlphaFoldDB" id="A0A183T4R3"/>
<keyword evidence="5" id="KW-0675">Receptor</keyword>
<dbReference type="Pfam" id="PF00001">
    <property type="entry name" value="7tm_1"/>
    <property type="match status" value="1"/>
</dbReference>
<dbReference type="STRING" id="70667.A0A183T4R3"/>
<gene>
    <name evidence="9" type="ORF">SSLN_LOCUS11461</name>
</gene>
<evidence type="ECO:0000313" key="10">
    <source>
        <dbReference type="Proteomes" id="UP000275846"/>
    </source>
</evidence>